<comment type="caution">
    <text evidence="1">The sequence shown here is derived from an EMBL/GenBank/DDBJ whole genome shotgun (WGS) entry which is preliminary data.</text>
</comment>
<evidence type="ECO:0000313" key="1">
    <source>
        <dbReference type="EMBL" id="MDE1514402.1"/>
    </source>
</evidence>
<accession>A0ABT5UYA9</accession>
<organism evidence="1 2">
    <name type="scientific">Vibrio chanodichtyis</name>
    <dbReference type="NCBI Taxonomy" id="3027932"/>
    <lineage>
        <taxon>Bacteria</taxon>
        <taxon>Pseudomonadati</taxon>
        <taxon>Pseudomonadota</taxon>
        <taxon>Gammaproteobacteria</taxon>
        <taxon>Vibrionales</taxon>
        <taxon>Vibrionaceae</taxon>
        <taxon>Vibrio</taxon>
    </lineage>
</organism>
<sequence length="67" mass="7939">MKNKRARSPNKNKKAAYEAKFEFMVKEYHEAQAVLESMTQGSDEYIQQKKNCDSLFAQAERFFKQNQ</sequence>
<name>A0ABT5UYA9_9VIBR</name>
<protein>
    <submittedName>
        <fullName evidence="1">Uncharacterized protein</fullName>
    </submittedName>
</protein>
<dbReference type="RefSeq" id="WP_274722086.1">
    <property type="nucleotide sequence ID" value="NZ_JARBFT010000003.1"/>
</dbReference>
<dbReference type="Proteomes" id="UP001216189">
    <property type="component" value="Unassembled WGS sequence"/>
</dbReference>
<dbReference type="EMBL" id="JARBFT010000003">
    <property type="protein sequence ID" value="MDE1514402.1"/>
    <property type="molecule type" value="Genomic_DNA"/>
</dbReference>
<proteinExistence type="predicted"/>
<keyword evidence="2" id="KW-1185">Reference proteome</keyword>
<evidence type="ECO:0000313" key="2">
    <source>
        <dbReference type="Proteomes" id="UP001216189"/>
    </source>
</evidence>
<gene>
    <name evidence="1" type="ORF">PUN32_05155</name>
</gene>
<reference evidence="1 2" key="1">
    <citation type="submission" date="2023-02" db="EMBL/GenBank/DDBJ databases">
        <title>Vibrio intestini sp. nov., a close relative of Vibrio cholerae isolated from the intestine of Healthy Culter dabryi.</title>
        <authorList>
            <person name="Wu N."/>
        </authorList>
    </citation>
    <scope>NUCLEOTIDE SEQUENCE [LARGE SCALE GENOMIC DNA]</scope>
    <source>
        <strain evidence="1 2">DSL-7</strain>
    </source>
</reference>